<reference evidence="5 6" key="1">
    <citation type="submission" date="2020-08" db="EMBL/GenBank/DDBJ databases">
        <title>Sequencing the genomes of 1000 actinobacteria strains.</title>
        <authorList>
            <person name="Klenk H.-P."/>
        </authorList>
    </citation>
    <scope>NUCLEOTIDE SEQUENCE [LARGE SCALE GENOMIC DNA]</scope>
    <source>
        <strain evidence="5 6">DSM 28967</strain>
    </source>
</reference>
<evidence type="ECO:0000256" key="3">
    <source>
        <dbReference type="RuleBase" id="RU000524"/>
    </source>
</evidence>
<evidence type="ECO:0000313" key="5">
    <source>
        <dbReference type="EMBL" id="MBB5833467.1"/>
    </source>
</evidence>
<gene>
    <name evidence="5" type="ORF">HDA39_000201</name>
</gene>
<name>A0A7W9J0L9_9ACTN</name>
<accession>A0A7W9J0L9</accession>
<dbReference type="Pfam" id="PF00436">
    <property type="entry name" value="SSB"/>
    <property type="match status" value="1"/>
</dbReference>
<keyword evidence="6" id="KW-1185">Reference proteome</keyword>
<dbReference type="AlphaFoldDB" id="A0A7W9J0L9"/>
<dbReference type="InterPro" id="IPR000424">
    <property type="entry name" value="Primosome_PriB/ssb"/>
</dbReference>
<evidence type="ECO:0000256" key="2">
    <source>
        <dbReference type="PROSITE-ProRule" id="PRU00252"/>
    </source>
</evidence>
<dbReference type="NCBIfam" id="TIGR00621">
    <property type="entry name" value="ssb"/>
    <property type="match status" value="1"/>
</dbReference>
<dbReference type="EMBL" id="JACHMY010000001">
    <property type="protein sequence ID" value="MBB5833467.1"/>
    <property type="molecule type" value="Genomic_DNA"/>
</dbReference>
<keyword evidence="1 2" id="KW-0238">DNA-binding</keyword>
<dbReference type="PROSITE" id="PS50935">
    <property type="entry name" value="SSB"/>
    <property type="match status" value="1"/>
</dbReference>
<evidence type="ECO:0000256" key="4">
    <source>
        <dbReference type="SAM" id="MobiDB-lite"/>
    </source>
</evidence>
<proteinExistence type="predicted"/>
<dbReference type="GO" id="GO:0009295">
    <property type="term" value="C:nucleoid"/>
    <property type="evidence" value="ECO:0007669"/>
    <property type="project" value="TreeGrafter"/>
</dbReference>
<evidence type="ECO:0000256" key="1">
    <source>
        <dbReference type="ARBA" id="ARBA00023125"/>
    </source>
</evidence>
<organism evidence="5 6">
    <name type="scientific">Kribbella italica</name>
    <dbReference type="NCBI Taxonomy" id="1540520"/>
    <lineage>
        <taxon>Bacteria</taxon>
        <taxon>Bacillati</taxon>
        <taxon>Actinomycetota</taxon>
        <taxon>Actinomycetes</taxon>
        <taxon>Propionibacteriales</taxon>
        <taxon>Kribbellaceae</taxon>
        <taxon>Kribbella</taxon>
    </lineage>
</organism>
<evidence type="ECO:0000313" key="6">
    <source>
        <dbReference type="Proteomes" id="UP000549971"/>
    </source>
</evidence>
<protein>
    <recommendedName>
        <fullName evidence="3">Single-stranded DNA-binding protein</fullName>
    </recommendedName>
</protein>
<dbReference type="GO" id="GO:0006260">
    <property type="term" value="P:DNA replication"/>
    <property type="evidence" value="ECO:0007669"/>
    <property type="project" value="InterPro"/>
</dbReference>
<dbReference type="InterPro" id="IPR012340">
    <property type="entry name" value="NA-bd_OB-fold"/>
</dbReference>
<dbReference type="PANTHER" id="PTHR10302:SF27">
    <property type="entry name" value="SINGLE-STRANDED DNA-BINDING PROTEIN"/>
    <property type="match status" value="1"/>
</dbReference>
<dbReference type="PANTHER" id="PTHR10302">
    <property type="entry name" value="SINGLE-STRANDED DNA-BINDING PROTEIN"/>
    <property type="match status" value="1"/>
</dbReference>
<dbReference type="Proteomes" id="UP000549971">
    <property type="component" value="Unassembled WGS sequence"/>
</dbReference>
<sequence>MSNDAYLTLTGWVGSEVELKKLEGGSTVASFRIGSTPRSFDKGQNTWVDRPTTWFTVDCWRSLAQNVAESINRGDPVVVYGRLKTSEWTENGEPRSRTLIEAFAVGHDLSRGTTSFRKQLPQGFGAQSSPFDDLPVEANPFSAEEAA</sequence>
<dbReference type="CDD" id="cd04496">
    <property type="entry name" value="SSB_OBF"/>
    <property type="match status" value="1"/>
</dbReference>
<dbReference type="GO" id="GO:0003697">
    <property type="term" value="F:single-stranded DNA binding"/>
    <property type="evidence" value="ECO:0007669"/>
    <property type="project" value="InterPro"/>
</dbReference>
<dbReference type="RefSeq" id="WP_184793353.1">
    <property type="nucleotide sequence ID" value="NZ_JACHMY010000001.1"/>
</dbReference>
<dbReference type="SUPFAM" id="SSF50249">
    <property type="entry name" value="Nucleic acid-binding proteins"/>
    <property type="match status" value="1"/>
</dbReference>
<dbReference type="InterPro" id="IPR011344">
    <property type="entry name" value="ssDNA-bd"/>
</dbReference>
<dbReference type="Gene3D" id="2.40.50.140">
    <property type="entry name" value="Nucleic acid-binding proteins"/>
    <property type="match status" value="1"/>
</dbReference>
<comment type="caution">
    <text evidence="5">The sequence shown here is derived from an EMBL/GenBank/DDBJ whole genome shotgun (WGS) entry which is preliminary data.</text>
</comment>
<feature type="region of interest" description="Disordered" evidence="4">
    <location>
        <begin position="116"/>
        <end position="147"/>
    </location>
</feature>